<evidence type="ECO:0000313" key="3">
    <source>
        <dbReference type="Proteomes" id="UP000286701"/>
    </source>
</evidence>
<dbReference type="RefSeq" id="WP_128536457.1">
    <property type="nucleotide sequence ID" value="NZ_SBIW01000031.1"/>
</dbReference>
<keyword evidence="3" id="KW-1185">Reference proteome</keyword>
<dbReference type="AlphaFoldDB" id="A0A3S3UGU7"/>
<dbReference type="NCBIfam" id="TIGR02145">
    <property type="entry name" value="Fib_succ_major"/>
    <property type="match status" value="1"/>
</dbReference>
<reference evidence="2 3" key="1">
    <citation type="submission" date="2019-01" db="EMBL/GenBank/DDBJ databases">
        <title>Mucilaginibacter antarcticum sp. nov., isolated from antarctic soil.</title>
        <authorList>
            <person name="Yan Y.-Q."/>
            <person name="Du Z.-J."/>
        </authorList>
    </citation>
    <scope>NUCLEOTIDE SEQUENCE [LARGE SCALE GENOMIC DNA]</scope>
    <source>
        <strain evidence="2 3">F01003</strain>
    </source>
</reference>
<protein>
    <recommendedName>
        <fullName evidence="1">Fibrobacter succinogenes major paralogous domain-containing protein</fullName>
    </recommendedName>
</protein>
<dbReference type="Proteomes" id="UP000286701">
    <property type="component" value="Unassembled WGS sequence"/>
</dbReference>
<comment type="caution">
    <text evidence="2">The sequence shown here is derived from an EMBL/GenBank/DDBJ whole genome shotgun (WGS) entry which is preliminary data.</text>
</comment>
<accession>A0A3S3UGU7</accession>
<sequence length="407" mass="43403">MKVRNYLLILLSTIIYSCATKKDGPTPTPFKTDPVINDTTKVLPTLTDFGINPKTFGDADFIITAPKSNSTGAFIYTSSNLLVAQTDGNKIIVKGSGTTVITASQAASGNFAAASITASFNVAPKQTITGKFNAPVFLSGITYHIVAPVSNNPSKFVFSSGNPLVAKVSNDTLKVVGIGQVFIIARQEATTGYSTVADTLVLTSAVTPITKPITDADNNIYTAVTVGNQIWLGQNLVTTKYRDGSAITYSADDGITGWGALTAGAQTIYNNDPANKTYGRLYNWYATTNKIGLAPAGWHISEDEEWIALFTHFGGRDNTGPALRQSANNATDFNALLGGVYTRDLTTGKFTFNGLNKTSKFWIAGEFNSTLGLGTLLVENSLVGIESAPKQNAYSVRCLQDYVVTFK</sequence>
<feature type="domain" description="Fibrobacter succinogenes major paralogous" evidence="1">
    <location>
        <begin position="224"/>
        <end position="399"/>
    </location>
</feature>
<organism evidence="2 3">
    <name type="scientific">Mucilaginibacter gilvus</name>
    <dbReference type="NCBI Taxonomy" id="2305909"/>
    <lineage>
        <taxon>Bacteria</taxon>
        <taxon>Pseudomonadati</taxon>
        <taxon>Bacteroidota</taxon>
        <taxon>Sphingobacteriia</taxon>
        <taxon>Sphingobacteriales</taxon>
        <taxon>Sphingobacteriaceae</taxon>
        <taxon>Mucilaginibacter</taxon>
    </lineage>
</organism>
<dbReference type="InterPro" id="IPR011871">
    <property type="entry name" value="Fib_succ_major"/>
</dbReference>
<dbReference type="OrthoDB" id="9805760at2"/>
<name>A0A3S3UGU7_9SPHI</name>
<proteinExistence type="predicted"/>
<gene>
    <name evidence="2" type="ORF">EPL05_23630</name>
</gene>
<evidence type="ECO:0000259" key="1">
    <source>
        <dbReference type="Pfam" id="PF09603"/>
    </source>
</evidence>
<dbReference type="PROSITE" id="PS51257">
    <property type="entry name" value="PROKAR_LIPOPROTEIN"/>
    <property type="match status" value="1"/>
</dbReference>
<evidence type="ECO:0000313" key="2">
    <source>
        <dbReference type="EMBL" id="RWY46040.1"/>
    </source>
</evidence>
<dbReference type="EMBL" id="SBIW01000031">
    <property type="protein sequence ID" value="RWY46040.1"/>
    <property type="molecule type" value="Genomic_DNA"/>
</dbReference>
<dbReference type="Pfam" id="PF09603">
    <property type="entry name" value="Fib_succ_major"/>
    <property type="match status" value="1"/>
</dbReference>